<dbReference type="InterPro" id="IPR036291">
    <property type="entry name" value="NAD(P)-bd_dom_sf"/>
</dbReference>
<evidence type="ECO:0000313" key="4">
    <source>
        <dbReference type="Proteomes" id="UP001596203"/>
    </source>
</evidence>
<dbReference type="PANTHER" id="PTHR48079">
    <property type="entry name" value="PROTEIN YEEZ"/>
    <property type="match status" value="1"/>
</dbReference>
<dbReference type="PANTHER" id="PTHR48079:SF6">
    <property type="entry name" value="NAD(P)-BINDING DOMAIN-CONTAINING PROTEIN-RELATED"/>
    <property type="match status" value="1"/>
</dbReference>
<feature type="domain" description="NAD-dependent epimerase/dehydratase" evidence="2">
    <location>
        <begin position="3"/>
        <end position="242"/>
    </location>
</feature>
<dbReference type="InterPro" id="IPR051783">
    <property type="entry name" value="NAD(P)-dependent_oxidoreduct"/>
</dbReference>
<dbReference type="Gene3D" id="3.40.50.720">
    <property type="entry name" value="NAD(P)-binding Rossmann-like Domain"/>
    <property type="match status" value="1"/>
</dbReference>
<accession>A0ABW1KB47</accession>
<protein>
    <submittedName>
        <fullName evidence="3">NAD-dependent epimerase/dehydratase family protein</fullName>
    </submittedName>
</protein>
<feature type="region of interest" description="Disordered" evidence="1">
    <location>
        <begin position="324"/>
        <end position="349"/>
    </location>
</feature>
<sequence>MRIAITGATGNVGTALLRRLASEPDIEVIGIARRCPAPDAGAPYDRVEWHAADLGDPACLQPLADRLAGVDAVVHLAWQIQPSHQRAQLRRTNLNGSRHVLNAMLAADVSKLVHASSVGTYAPGPKDHRVDESWPVTGVGRSGYSVDKAAVEAMLDGAERDYPVLRVTRLRKALVLQRDAGAEITRYFLGRFVPVSLLLRSGRLPVVPRHRRLRVQVVHADDVADAYLRALRSDLTGAFNIATEPVLDGPLVAAEWGGWAAPLPLTLLRMLTRAAWRSRLVPADEGWFELSAAVPLMDCSRAERELGWRPRRDARDALRDLLSGIATGSGTDSPPMRPKGRTTGRHQAA</sequence>
<name>A0ABW1KB47_9ACTN</name>
<gene>
    <name evidence="3" type="ORF">ACFP2T_21895</name>
</gene>
<dbReference type="SUPFAM" id="SSF51735">
    <property type="entry name" value="NAD(P)-binding Rossmann-fold domains"/>
    <property type="match status" value="1"/>
</dbReference>
<evidence type="ECO:0000256" key="1">
    <source>
        <dbReference type="SAM" id="MobiDB-lite"/>
    </source>
</evidence>
<dbReference type="EMBL" id="JBHSPR010000018">
    <property type="protein sequence ID" value="MFC6018851.1"/>
    <property type="molecule type" value="Genomic_DNA"/>
</dbReference>
<dbReference type="RefSeq" id="WP_377424593.1">
    <property type="nucleotide sequence ID" value="NZ_JBHSPR010000018.1"/>
</dbReference>
<organism evidence="3 4">
    <name type="scientific">Plantactinospora solaniradicis</name>
    <dbReference type="NCBI Taxonomy" id="1723736"/>
    <lineage>
        <taxon>Bacteria</taxon>
        <taxon>Bacillati</taxon>
        <taxon>Actinomycetota</taxon>
        <taxon>Actinomycetes</taxon>
        <taxon>Micromonosporales</taxon>
        <taxon>Micromonosporaceae</taxon>
        <taxon>Plantactinospora</taxon>
    </lineage>
</organism>
<feature type="compositionally biased region" description="Basic residues" evidence="1">
    <location>
        <begin position="338"/>
        <end position="349"/>
    </location>
</feature>
<evidence type="ECO:0000259" key="2">
    <source>
        <dbReference type="Pfam" id="PF01370"/>
    </source>
</evidence>
<proteinExistence type="predicted"/>
<reference evidence="4" key="1">
    <citation type="journal article" date="2019" name="Int. J. Syst. Evol. Microbiol.">
        <title>The Global Catalogue of Microorganisms (GCM) 10K type strain sequencing project: providing services to taxonomists for standard genome sequencing and annotation.</title>
        <authorList>
            <consortium name="The Broad Institute Genomics Platform"/>
            <consortium name="The Broad Institute Genome Sequencing Center for Infectious Disease"/>
            <person name="Wu L."/>
            <person name="Ma J."/>
        </authorList>
    </citation>
    <scope>NUCLEOTIDE SEQUENCE [LARGE SCALE GENOMIC DNA]</scope>
    <source>
        <strain evidence="4">ZS-35-S2</strain>
    </source>
</reference>
<dbReference type="Pfam" id="PF01370">
    <property type="entry name" value="Epimerase"/>
    <property type="match status" value="1"/>
</dbReference>
<comment type="caution">
    <text evidence="3">The sequence shown here is derived from an EMBL/GenBank/DDBJ whole genome shotgun (WGS) entry which is preliminary data.</text>
</comment>
<keyword evidence="4" id="KW-1185">Reference proteome</keyword>
<evidence type="ECO:0000313" key="3">
    <source>
        <dbReference type="EMBL" id="MFC6018851.1"/>
    </source>
</evidence>
<dbReference type="Proteomes" id="UP001596203">
    <property type="component" value="Unassembled WGS sequence"/>
</dbReference>
<dbReference type="InterPro" id="IPR001509">
    <property type="entry name" value="Epimerase_deHydtase"/>
</dbReference>